<name>B3RSQ4_TRIAD</name>
<evidence type="ECO:0000313" key="2">
    <source>
        <dbReference type="Proteomes" id="UP000009022"/>
    </source>
</evidence>
<dbReference type="AlphaFoldDB" id="B3RSQ4"/>
<keyword evidence="2" id="KW-1185">Reference proteome</keyword>
<dbReference type="RefSeq" id="XP_002111090.1">
    <property type="nucleotide sequence ID" value="XM_002111054.1"/>
</dbReference>
<sequence length="102" mass="11291">MAPQTVEPSLQFHQRLLTIGLITGVLGVNQGRLAVENSLAAILEDKNLELDQISIGKLLAWGLLKMSRHACKWKDQLIDKSQLSSIAALKLEHLSFYLALIT</sequence>
<gene>
    <name evidence="1" type="ORF">TRIADDRAFT_54690</name>
</gene>
<proteinExistence type="predicted"/>
<evidence type="ECO:0000313" key="1">
    <source>
        <dbReference type="EMBL" id="EDV27094.1"/>
    </source>
</evidence>
<dbReference type="GeneID" id="6752303"/>
<dbReference type="HOGENOM" id="CLU_2280957_0_0_1"/>
<organism evidence="1 2">
    <name type="scientific">Trichoplax adhaerens</name>
    <name type="common">Trichoplax reptans</name>
    <dbReference type="NCBI Taxonomy" id="10228"/>
    <lineage>
        <taxon>Eukaryota</taxon>
        <taxon>Metazoa</taxon>
        <taxon>Placozoa</taxon>
        <taxon>Uniplacotomia</taxon>
        <taxon>Trichoplacea</taxon>
        <taxon>Trichoplacidae</taxon>
        <taxon>Trichoplax</taxon>
    </lineage>
</organism>
<dbReference type="CTD" id="6752303"/>
<dbReference type="Proteomes" id="UP000009022">
    <property type="component" value="Unassembled WGS sequence"/>
</dbReference>
<accession>B3RSQ4</accession>
<reference evidence="1 2" key="1">
    <citation type="journal article" date="2008" name="Nature">
        <title>The Trichoplax genome and the nature of placozoans.</title>
        <authorList>
            <person name="Srivastava M."/>
            <person name="Begovic E."/>
            <person name="Chapman J."/>
            <person name="Putnam N.H."/>
            <person name="Hellsten U."/>
            <person name="Kawashima T."/>
            <person name="Kuo A."/>
            <person name="Mitros T."/>
            <person name="Salamov A."/>
            <person name="Carpenter M.L."/>
            <person name="Signorovitch A.Y."/>
            <person name="Moreno M.A."/>
            <person name="Kamm K."/>
            <person name="Grimwood J."/>
            <person name="Schmutz J."/>
            <person name="Shapiro H."/>
            <person name="Grigoriev I.V."/>
            <person name="Buss L.W."/>
            <person name="Schierwater B."/>
            <person name="Dellaporta S.L."/>
            <person name="Rokhsar D.S."/>
        </authorList>
    </citation>
    <scope>NUCLEOTIDE SEQUENCE [LARGE SCALE GENOMIC DNA]</scope>
    <source>
        <strain evidence="1 2">Grell-BS-1999</strain>
    </source>
</reference>
<dbReference type="InParanoid" id="B3RSQ4"/>
<protein>
    <submittedName>
        <fullName evidence="1">Uncharacterized protein</fullName>
    </submittedName>
</protein>
<dbReference type="KEGG" id="tad:TRIADDRAFT_54690"/>
<dbReference type="EMBL" id="DS985243">
    <property type="protein sequence ID" value="EDV27094.1"/>
    <property type="molecule type" value="Genomic_DNA"/>
</dbReference>